<dbReference type="STRING" id="7918.ENSLOCP00000015641"/>
<dbReference type="FunCoup" id="W5N4T2">
    <property type="interactions" value="84"/>
</dbReference>
<proteinExistence type="predicted"/>
<protein>
    <submittedName>
        <fullName evidence="2">Transmembrane protein 71</fullName>
    </submittedName>
</protein>
<dbReference type="Proteomes" id="UP000018468">
    <property type="component" value="Linkage group LG9"/>
</dbReference>
<dbReference type="InterPro" id="IPR027975">
    <property type="entry name" value="TMEM71"/>
</dbReference>
<evidence type="ECO:0000313" key="2">
    <source>
        <dbReference type="Ensembl" id="ENSLOCP00000015641.1"/>
    </source>
</evidence>
<keyword evidence="1" id="KW-1133">Transmembrane helix</keyword>
<organism evidence="2 3">
    <name type="scientific">Lepisosteus oculatus</name>
    <name type="common">Spotted gar</name>
    <dbReference type="NCBI Taxonomy" id="7918"/>
    <lineage>
        <taxon>Eukaryota</taxon>
        <taxon>Metazoa</taxon>
        <taxon>Chordata</taxon>
        <taxon>Craniata</taxon>
        <taxon>Vertebrata</taxon>
        <taxon>Euteleostomi</taxon>
        <taxon>Actinopterygii</taxon>
        <taxon>Neopterygii</taxon>
        <taxon>Holostei</taxon>
        <taxon>Semionotiformes</taxon>
        <taxon>Lepisosteidae</taxon>
        <taxon>Lepisosteus</taxon>
    </lineage>
</organism>
<dbReference type="PANTHER" id="PTHR35255:SF1">
    <property type="entry name" value="TRANSMEMBRANE PROTEIN 71"/>
    <property type="match status" value="1"/>
</dbReference>
<name>W5N4T2_LEPOC</name>
<reference evidence="3" key="1">
    <citation type="submission" date="2011-12" db="EMBL/GenBank/DDBJ databases">
        <title>The Draft Genome of Lepisosteus oculatus.</title>
        <authorList>
            <consortium name="The Broad Institute Genome Assembly &amp; Analysis Group"/>
            <consortium name="Computational R&amp;D Group"/>
            <consortium name="and Sequencing Platform"/>
            <person name="Di Palma F."/>
            <person name="Alfoldi J."/>
            <person name="Johnson J."/>
            <person name="Berlin A."/>
            <person name="Gnerre S."/>
            <person name="Jaffe D."/>
            <person name="MacCallum I."/>
            <person name="Young S."/>
            <person name="Walker B.J."/>
            <person name="Lander E.S."/>
            <person name="Lindblad-Toh K."/>
        </authorList>
    </citation>
    <scope>NUCLEOTIDE SEQUENCE [LARGE SCALE GENOMIC DNA]</scope>
</reference>
<dbReference type="Bgee" id="ENSLOCG00000012712">
    <property type="expression patterns" value="Expressed in heart and 12 other cell types or tissues"/>
</dbReference>
<keyword evidence="1" id="KW-0812">Transmembrane</keyword>
<feature type="transmembrane region" description="Helical" evidence="1">
    <location>
        <begin position="221"/>
        <end position="240"/>
    </location>
</feature>
<dbReference type="AlphaFoldDB" id="W5N4T2"/>
<evidence type="ECO:0000313" key="3">
    <source>
        <dbReference type="Proteomes" id="UP000018468"/>
    </source>
</evidence>
<dbReference type="Pfam" id="PF15121">
    <property type="entry name" value="TMEM71"/>
    <property type="match status" value="1"/>
</dbReference>
<reference evidence="2" key="3">
    <citation type="submission" date="2025-09" db="UniProtKB">
        <authorList>
            <consortium name="Ensembl"/>
        </authorList>
    </citation>
    <scope>IDENTIFICATION</scope>
</reference>
<dbReference type="InParanoid" id="W5N4T2"/>
<keyword evidence="1" id="KW-0472">Membrane</keyword>
<sequence length="288" mass="32351">MSLLFSKVVASSPIRKRPFTDQTCHSLSLSPLSSDCSYECYSVNPLTGSPCKCRRSPRLLSNGYYVLTEDSFVCDDEGNLSLTPSKTNVSYKENLVRIFRRRRKSHRSLASLFNLSESCGSWLDSSIFGDVHSPLAESSWIERNSDLNSSSAYDIDVISVHVLPGNKAWPVEDQPSELHTEACFSHEQFRQSLGGFLDLSASPPFAPRECYYKKTKQSDSTISRVIFLLILAVCFCVTVFSRWLLAVLVIASVTSMLIFTSFFLTKSSFGKPVRPWNTKTEDITSRNE</sequence>
<accession>W5N4T2</accession>
<feature type="transmembrane region" description="Helical" evidence="1">
    <location>
        <begin position="246"/>
        <end position="264"/>
    </location>
</feature>
<reference evidence="2" key="2">
    <citation type="submission" date="2025-08" db="UniProtKB">
        <authorList>
            <consortium name="Ensembl"/>
        </authorList>
    </citation>
    <scope>IDENTIFICATION</scope>
</reference>
<dbReference type="Ensembl" id="ENSLOCT00000015670.1">
    <property type="protein sequence ID" value="ENSLOCP00000015641.1"/>
    <property type="gene ID" value="ENSLOCG00000012712.1"/>
</dbReference>
<evidence type="ECO:0000256" key="1">
    <source>
        <dbReference type="SAM" id="Phobius"/>
    </source>
</evidence>
<dbReference type="EMBL" id="AHAT01002473">
    <property type="status" value="NOT_ANNOTATED_CDS"/>
    <property type="molecule type" value="Genomic_DNA"/>
</dbReference>
<dbReference type="GeneTree" id="ENSGT00390000011144"/>
<dbReference type="OMA" id="SCWWSAM"/>
<dbReference type="PANTHER" id="PTHR35255">
    <property type="entry name" value="TRANSMEMBRANE PROTEIN 71"/>
    <property type="match status" value="1"/>
</dbReference>
<keyword evidence="3" id="KW-1185">Reference proteome</keyword>
<dbReference type="eggNOG" id="ENOG502RZWR">
    <property type="taxonomic scope" value="Eukaryota"/>
</dbReference>